<gene>
    <name evidence="2" type="ORF">EHQ62_07585</name>
</gene>
<dbReference type="Proteomes" id="UP000297567">
    <property type="component" value="Unassembled WGS sequence"/>
</dbReference>
<comment type="caution">
    <text evidence="2">The sequence shown here is derived from an EMBL/GenBank/DDBJ whole genome shotgun (WGS) entry which is preliminary data.</text>
</comment>
<organism evidence="2 3">
    <name type="scientific">Leptospira jelokensis</name>
    <dbReference type="NCBI Taxonomy" id="2484931"/>
    <lineage>
        <taxon>Bacteria</taxon>
        <taxon>Pseudomonadati</taxon>
        <taxon>Spirochaetota</taxon>
        <taxon>Spirochaetia</taxon>
        <taxon>Leptospirales</taxon>
        <taxon>Leptospiraceae</taxon>
        <taxon>Leptospira</taxon>
    </lineage>
</organism>
<evidence type="ECO:0000256" key="1">
    <source>
        <dbReference type="SAM" id="Coils"/>
    </source>
</evidence>
<name>A0A4Z0ZTU1_9LEPT</name>
<keyword evidence="3" id="KW-1185">Reference proteome</keyword>
<keyword evidence="1" id="KW-0175">Coiled coil</keyword>
<protein>
    <submittedName>
        <fullName evidence="2">TIGR04388 family protein</fullName>
    </submittedName>
</protein>
<sequence length="1963" mass="220445">MVQFSKSFQSMLLFFLILLCFLFHSVLADSITETWDVPNYQKQDYAEFYAYQYFSPSLEDWNFRVEEMLAETINSWIAEANERIESILANETDSDFYISNEGYLDERRRSLVSEVSILYAEWERDLFGDYFENRDAFLLKLETGKVDQMYLERIVKEAIYEEYTKEELLLIENREKIIQSAKEWEFEWEKSKQEGLDAFSTSLELLKQDYENYLLKMEETEDRFQTNLTAISEYKETVKGAISNMVSQLRDGLEVNCNLGTGCQYKNLDGSLNEAGKVLSKLISELSGELISSNENPDSILTFISTKIQNFLSMETNQALEEHNYFENRIYTYQTGLNINLDQTKSSFDLGFADWILRTQLYHALSQDQKYENWRIEGEGNVGNFSKIHDPFLRAIFQSIHHSDESRLVNLINEKLGPGRRVSAMLGSNLYTDVHHFLNNDEIFGVPIPFDSASHVNGNLLSDGNFYYAYWKMERTTPVFPSGTFYRQMGAIGYSVLYEMYDEVSSNSALYWNDNYHQLNSQNNYFQNRLLPAIGSWESKVKQYADDFRSWSDAKENLKYEAKTNLIANIERLEASKENWLSQLEREKKEGDDTWLKLYEKGETTQVNPIGTVTKPNEFLVSHYDEKELKSYEELSNWKESKEVFIGEQTLLSEFHRTITGVNQYANVLQMNSDLEALQKKEQTKLLNQMVYSVNQDLLQSRSLTKDESILVGNYDYQSLTVEEQKKFGLCYENPNLSECNHLLKKQYEIQINHKNQNVTIRKEIYDGHLAGKNEEGEYTASKMETNRHFQLSQIGKIQSSDRKDFFVEWSDEDWNLLAKKQNEISNQFLTKSLANDQLTIASNIQSIEFQNQRNVETFYANKEKKENQDSLVQEIVLAYLGGGTQGIKASMQGKIESAINSELAKVWIQASGGSEADIQKATMAIEFMRGRLKAKKIQSRDNFVSIQNPMSAIETVIGKSISHGMQFLNHSTGGIYTIPINLAIGGVVTHTKSLVGEKRYDALKEQISGRHEGMAEVKANEVQLAKTAISNEIASITGIDLEIMSKVIEDQYNQKETKKAKRRKRDNGISDLQSKSIGAYGGMIKTAMVATGINEGEIVSLLEDTNRLINARNINPDSKVATYYRYTEQGFGMVATGTQYQSAFLDYTNAKTLVTELGKQALAKEISQETGMDESFLNEVVGISYGNREREKANQKAKSKATRQSVVNAISLAITMGASGALTGVNSALSTIGKAASFVTKGVIPATVKMGQVISTTIVQTVAGSHEGPNGAAAGFANGVLGGMIGEQTKFQSGFLKGLIPALGVKYSAAEGWGGTIGIGNSINNFSLSVSEKGNSSLQVSKSLGDGIQFSGDFTSNQAWNVGIQYNPKGEGPRKDWNYSMMYDLKGSGFSGSIGYTDPESGIGLTANFDQTGMSTSSELNGVSVATFGNNGFQLEDYDFANQNINLAQDLSDSKSDSIMALEDGGEDTFSDLLSQLSMLGGFAVGGMGLVNLLRNRQTSDSNQFNLNGNDFGNSPFQVSANGSVFGRIADKVKSGFFNLGTSIGRFFDSYKIQKPLPQGSNATNTESTQETDRITKLKTKIIDDYKKDSRLDTEKKLYELKQAGVDTTEIEAKIKALRGGKDVPMSKAVQKSLNEYKRLRESRSIQPIGTEAVVYLTSEVALTDVKVSYDPKVETKQAYFQRLGEEICEATKKVDLSSDELVALHTANVAKLLGENLKSLINYGRYVLKDGKEDVSGVNTVNDDGFRQITETDCIRYIGAVLHAAGLTDRGGFANLNSDVFLTPEEMERMDAEYKAGLVHQNGVEFFRQAGGFSKLVSERLTTEKDLNAHKEKGVIPELKVGMIGITRKMELVEDTKKKAMKSDHIYIVIGKKFNPDLGVNEYLISESAGGSGIQNRWITLETNDMLLENIKTRFKKENLSEKEINKKLKSIKFPTNNTDYLLRSEFHELIPQTRKNPNET</sequence>
<proteinExistence type="predicted"/>
<dbReference type="EMBL" id="RQGH01000014">
    <property type="protein sequence ID" value="TGL69848.1"/>
    <property type="molecule type" value="Genomic_DNA"/>
</dbReference>
<evidence type="ECO:0000313" key="2">
    <source>
        <dbReference type="EMBL" id="TGL69848.1"/>
    </source>
</evidence>
<feature type="coiled-coil region" evidence="1">
    <location>
        <begin position="563"/>
        <end position="590"/>
    </location>
</feature>
<dbReference type="NCBIfam" id="TIGR04388">
    <property type="entry name" value="Lepto_longest"/>
    <property type="match status" value="1"/>
</dbReference>
<dbReference type="InterPro" id="IPR030885">
    <property type="entry name" value="Lepto_longest"/>
</dbReference>
<reference evidence="2" key="1">
    <citation type="journal article" date="2019" name="PLoS Negl. Trop. Dis.">
        <title>Revisiting the worldwide diversity of Leptospira species in the environment.</title>
        <authorList>
            <person name="Vincent A.T."/>
            <person name="Schiettekatte O."/>
            <person name="Bourhy P."/>
            <person name="Veyrier F.J."/>
            <person name="Picardeau M."/>
        </authorList>
    </citation>
    <scope>NUCLEOTIDE SEQUENCE [LARGE SCALE GENOMIC DNA]</scope>
    <source>
        <strain evidence="2">201702451</strain>
    </source>
</reference>
<dbReference type="RefSeq" id="WP_135641590.1">
    <property type="nucleotide sequence ID" value="NZ_RQGH01000014.1"/>
</dbReference>
<evidence type="ECO:0000313" key="3">
    <source>
        <dbReference type="Proteomes" id="UP000297567"/>
    </source>
</evidence>
<accession>A0A4Z0ZTU1</accession>